<dbReference type="InterPro" id="IPR055375">
    <property type="entry name" value="Ribophorin_II_2nd"/>
</dbReference>
<evidence type="ECO:0000259" key="14">
    <source>
        <dbReference type="Pfam" id="PF23860"/>
    </source>
</evidence>
<comment type="subunit">
    <text evidence="11">Component of the oligosaccharyltransferase (OST) complex. OST exists in two different complex forms which contain common core subunits RPN1, RPN2, OST48, OST4, DAD1 and TMEM258, either STT3A or STT3B as catalytic subunits, and form-specific accessory subunits. STT3A complex assembly occurs through the formation of 3 subcomplexes. Subcomplex 1 contains RPN1 and TMEM258, subcomplex 2 contains the STT3A-specific subunits STT3A, DC2/OSTC, and KCP2 as well as the core subunit OST4, and subcomplex 3 contains RPN2, DAD1, and OST48. The STT3A complex can form stable complexes with the Sec61 complex or with both the Sec61 and TRAP complexes. Interacts with DDI2. Interacts with TMEM35A/NACHO.</text>
</comment>
<comment type="function">
    <text evidence="1 12">Subunit of the oligosaccharyl transferase (OST) complex that catalyzes the initial transfer of a defined glycan (Glc(3)Man(9)GlcNAc(2) in eukaryotes) from the lipid carrier dolichol-pyrophosphate to an asparagine residue within an Asn-X-Ser/Thr consensus motif in nascent polypeptide chains, the first step in protein N-glycosylation. N-glycosylation occurs cotranslationally and the complex associates with the Sec61 complex at the channel-forming translocon complex that mediates protein translocation across the endoplasmic reticulum (ER). All subunits are required for a maximal enzyme activity.</text>
</comment>
<keyword evidence="9 12" id="KW-1133">Transmembrane helix</keyword>
<evidence type="ECO:0000256" key="1">
    <source>
        <dbReference type="ARBA" id="ARBA00002791"/>
    </source>
</evidence>
<comment type="similarity">
    <text evidence="4 12">Belongs to the SWP1 family.</text>
</comment>
<evidence type="ECO:0000259" key="13">
    <source>
        <dbReference type="Pfam" id="PF05817"/>
    </source>
</evidence>
<feature type="transmembrane region" description="Helical" evidence="12">
    <location>
        <begin position="552"/>
        <end position="573"/>
    </location>
</feature>
<evidence type="ECO:0000256" key="6">
    <source>
        <dbReference type="ARBA" id="ARBA00022692"/>
    </source>
</evidence>
<dbReference type="Pfam" id="PF23861">
    <property type="entry name" value="Ribophorin_II_2nd"/>
    <property type="match status" value="1"/>
</dbReference>
<dbReference type="Pfam" id="PF05817">
    <property type="entry name" value="Ribophorin_II"/>
    <property type="match status" value="1"/>
</dbReference>
<sequence length="641" mass="70291">MATELRVIVLISLITLAYSATPFLNHYLDSASRESLINVFRKALNAKELSSLHHGVSGLKALDIQVDATKSQVICEATKKASGTSLSAIYDAASIASELKGCNLGTITGAKETIEAASKEEKPRTPDLFYALSAAHILGLKVNYVDFTKALTTAFKDDSASSLAYGLNAAALLDKVNAEKFLNRIEDIVGQADDVDGKYLQLEGGLSVTAMGVYGIYALADKVNKSPNVKSDEAVKLANYLVSRRGVQMDRGAYLLVKALKKLAYNNFQVPVVISVASSMAIMDASQPIQIRVSNVLGESVGELSVNIDSATHVATKEVVATRQPLVRVAADSKRTLYEAKIDKAKARGFYVIALTAGSHDKRLVGTNGASVMVKILAKMRIEDVTVAVFDRELSKPSDAHKVKESSKLGRILEADVHSKMEIKFVVREAKSGEAVTVHQAFVAFVHVETKHEIIFIATPDRKNLYTFDVDFEKSAKDFEGLSGKYAVRLIIGDAAIANAFDWNLVDVILKLPAMVPPKVKKSEEVNYEKLPEISHMFREREKRPSQIVSDAFTVLCILPLLVLLILWLRLGINFGNMPFSLWTFAFHASLAGIFGLYFVFWLQLNMFQTLKYLSAIGALTFMAGNRLLRAVAQKRKEKSE</sequence>
<dbReference type="AlphaFoldDB" id="A0A915A9S0"/>
<feature type="transmembrane region" description="Helical" evidence="12">
    <location>
        <begin position="585"/>
        <end position="605"/>
    </location>
</feature>
<evidence type="ECO:0000256" key="5">
    <source>
        <dbReference type="ARBA" id="ARBA00017612"/>
    </source>
</evidence>
<dbReference type="InterPro" id="IPR056790">
    <property type="entry name" value="Ribophorin_II_C"/>
</dbReference>
<protein>
    <recommendedName>
        <fullName evidence="5 12">Dolichyl-diphosphooligosaccharide--protein glycosyltransferase subunit 2</fullName>
    </recommendedName>
    <alternativeName>
        <fullName evidence="12">Ribophorin-2</fullName>
    </alternativeName>
</protein>
<evidence type="ECO:0000256" key="2">
    <source>
        <dbReference type="ARBA" id="ARBA00004477"/>
    </source>
</evidence>
<dbReference type="InterPro" id="IPR055374">
    <property type="entry name" value="Ribophorin_II_3rd"/>
</dbReference>
<dbReference type="Pfam" id="PF23860">
    <property type="entry name" value="Ribophorin_II_3rd"/>
    <property type="match status" value="1"/>
</dbReference>
<feature type="chain" id="PRO_5041479520" description="Dolichyl-diphosphooligosaccharide--protein glycosyltransferase subunit 2" evidence="12">
    <location>
        <begin position="20"/>
        <end position="641"/>
    </location>
</feature>
<evidence type="ECO:0000256" key="4">
    <source>
        <dbReference type="ARBA" id="ARBA00009038"/>
    </source>
</evidence>
<comment type="subcellular location">
    <subcellularLocation>
        <location evidence="2 12">Endoplasmic reticulum membrane</location>
        <topology evidence="2 12">Multi-pass membrane protein</topology>
    </subcellularLocation>
</comment>
<feature type="domain" description="Ribophorin II third" evidence="14">
    <location>
        <begin position="383"/>
        <end position="509"/>
    </location>
</feature>
<dbReference type="GO" id="GO:0008250">
    <property type="term" value="C:oligosaccharyltransferase complex"/>
    <property type="evidence" value="ECO:0007669"/>
    <property type="project" value="UniProtKB-UniRule"/>
</dbReference>
<evidence type="ECO:0000256" key="11">
    <source>
        <dbReference type="ARBA" id="ARBA00046750"/>
    </source>
</evidence>
<evidence type="ECO:0000256" key="9">
    <source>
        <dbReference type="ARBA" id="ARBA00022989"/>
    </source>
</evidence>
<keyword evidence="7 12" id="KW-0732">Signal</keyword>
<dbReference type="WBParaSite" id="PgR002_g263_t02">
    <property type="protein sequence ID" value="PgR002_g263_t02"/>
    <property type="gene ID" value="PgR002_g263"/>
</dbReference>
<evidence type="ECO:0000313" key="18">
    <source>
        <dbReference type="WBParaSite" id="PgR002_g263_t01"/>
    </source>
</evidence>
<proteinExistence type="inferred from homology"/>
<dbReference type="GO" id="GO:0006487">
    <property type="term" value="P:protein N-linked glycosylation"/>
    <property type="evidence" value="ECO:0007669"/>
    <property type="project" value="UniProtKB-UniRule"/>
</dbReference>
<evidence type="ECO:0000256" key="8">
    <source>
        <dbReference type="ARBA" id="ARBA00022824"/>
    </source>
</evidence>
<dbReference type="InterPro" id="IPR008814">
    <property type="entry name" value="Swp1"/>
</dbReference>
<feature type="domain" description="Ribophorin II C-terminal" evidence="16">
    <location>
        <begin position="538"/>
        <end position="636"/>
    </location>
</feature>
<reference evidence="18 19" key="1">
    <citation type="submission" date="2022-11" db="UniProtKB">
        <authorList>
            <consortium name="WormBaseParasite"/>
        </authorList>
    </citation>
    <scope>IDENTIFICATION</scope>
</reference>
<evidence type="ECO:0000259" key="15">
    <source>
        <dbReference type="Pfam" id="PF23861"/>
    </source>
</evidence>
<accession>A0A915A9S0</accession>
<dbReference type="PANTHER" id="PTHR12640:SF0">
    <property type="entry name" value="DOLICHYL-DIPHOSPHOOLIGOSACCHARIDE--PROTEIN GLYCOSYLTRANSFERASE SUBUNIT 2"/>
    <property type="match status" value="1"/>
</dbReference>
<evidence type="ECO:0000256" key="3">
    <source>
        <dbReference type="ARBA" id="ARBA00004922"/>
    </source>
</evidence>
<dbReference type="Pfam" id="PF25147">
    <property type="entry name" value="Ribophorin_II_C"/>
    <property type="match status" value="1"/>
</dbReference>
<feature type="domain" description="Ribophorin II second" evidence="15">
    <location>
        <begin position="272"/>
        <end position="376"/>
    </location>
</feature>
<evidence type="ECO:0000259" key="16">
    <source>
        <dbReference type="Pfam" id="PF25147"/>
    </source>
</evidence>
<dbReference type="InterPro" id="IPR055373">
    <property type="entry name" value="Ribophorin_II_N"/>
</dbReference>
<evidence type="ECO:0000313" key="17">
    <source>
        <dbReference type="Proteomes" id="UP000887569"/>
    </source>
</evidence>
<feature type="transmembrane region" description="Helical" evidence="12">
    <location>
        <begin position="611"/>
        <end position="629"/>
    </location>
</feature>
<comment type="pathway">
    <text evidence="3 12">Protein modification; protein glycosylation.</text>
</comment>
<dbReference type="Proteomes" id="UP000887569">
    <property type="component" value="Unplaced"/>
</dbReference>
<feature type="signal peptide" evidence="12">
    <location>
        <begin position="1"/>
        <end position="19"/>
    </location>
</feature>
<name>A0A915A9S0_PARUN</name>
<keyword evidence="17" id="KW-1185">Reference proteome</keyword>
<evidence type="ECO:0000313" key="19">
    <source>
        <dbReference type="WBParaSite" id="PgR002_g263_t02"/>
    </source>
</evidence>
<organism evidence="17 18">
    <name type="scientific">Parascaris univalens</name>
    <name type="common">Nematode worm</name>
    <dbReference type="NCBI Taxonomy" id="6257"/>
    <lineage>
        <taxon>Eukaryota</taxon>
        <taxon>Metazoa</taxon>
        <taxon>Ecdysozoa</taxon>
        <taxon>Nematoda</taxon>
        <taxon>Chromadorea</taxon>
        <taxon>Rhabditida</taxon>
        <taxon>Spirurina</taxon>
        <taxon>Ascaridomorpha</taxon>
        <taxon>Ascaridoidea</taxon>
        <taxon>Ascarididae</taxon>
        <taxon>Parascaris</taxon>
    </lineage>
</organism>
<keyword evidence="6 12" id="KW-0812">Transmembrane</keyword>
<dbReference type="PANTHER" id="PTHR12640">
    <property type="entry name" value="RIBOPHORIN II"/>
    <property type="match status" value="1"/>
</dbReference>
<keyword evidence="8 12" id="KW-0256">Endoplasmic reticulum</keyword>
<evidence type="ECO:0000256" key="7">
    <source>
        <dbReference type="ARBA" id="ARBA00022729"/>
    </source>
</evidence>
<dbReference type="WBParaSite" id="PgR002_g263_t01">
    <property type="protein sequence ID" value="PgR002_g263_t01"/>
    <property type="gene ID" value="PgR002_g263"/>
</dbReference>
<evidence type="ECO:0000256" key="12">
    <source>
        <dbReference type="RuleBase" id="RU366029"/>
    </source>
</evidence>
<feature type="domain" description="Ribophorin II N-terminal" evidence="13">
    <location>
        <begin position="29"/>
        <end position="264"/>
    </location>
</feature>
<evidence type="ECO:0000256" key="10">
    <source>
        <dbReference type="ARBA" id="ARBA00023136"/>
    </source>
</evidence>
<keyword evidence="10 12" id="KW-0472">Membrane</keyword>